<dbReference type="Gene3D" id="3.40.50.720">
    <property type="entry name" value="NAD(P)-binding Rossmann-like Domain"/>
    <property type="match status" value="1"/>
</dbReference>
<dbReference type="SUPFAM" id="SSF51735">
    <property type="entry name" value="NAD(P)-binding Rossmann-fold domains"/>
    <property type="match status" value="1"/>
</dbReference>
<dbReference type="PRINTS" id="PR00081">
    <property type="entry name" value="GDHRDH"/>
</dbReference>
<protein>
    <submittedName>
        <fullName evidence="3">Uncharacterized protein</fullName>
    </submittedName>
</protein>
<proteinExistence type="inferred from homology"/>
<dbReference type="EMBL" id="CM026422">
    <property type="protein sequence ID" value="KAG0588599.1"/>
    <property type="molecule type" value="Genomic_DNA"/>
</dbReference>
<accession>A0A8T0J0E9</accession>
<dbReference type="Proteomes" id="UP000822688">
    <property type="component" value="Chromosome 2"/>
</dbReference>
<comment type="caution">
    <text evidence="3">The sequence shown here is derived from an EMBL/GenBank/DDBJ whole genome shotgun (WGS) entry which is preliminary data.</text>
</comment>
<evidence type="ECO:0000313" key="4">
    <source>
        <dbReference type="Proteomes" id="UP000822688"/>
    </source>
</evidence>
<dbReference type="InterPro" id="IPR002347">
    <property type="entry name" value="SDR_fam"/>
</dbReference>
<dbReference type="InterPro" id="IPR036291">
    <property type="entry name" value="NAD(P)-bd_dom_sf"/>
</dbReference>
<evidence type="ECO:0000313" key="3">
    <source>
        <dbReference type="EMBL" id="KAG0588599.1"/>
    </source>
</evidence>
<dbReference type="GO" id="GO:0016491">
    <property type="term" value="F:oxidoreductase activity"/>
    <property type="evidence" value="ECO:0007669"/>
    <property type="project" value="UniProtKB-KW"/>
</dbReference>
<sequence length="324" mass="35510">MDSGHPKEVAIVTGSNTGIGRETALSLAKDGMKVFMACRSADRGHEAASYIREACPEADVEVLLLDLKTLDSVRKCATDFKSRNLPLKLLVNNAGVTLGTPWYTDEGVGGSAQVNYLGHYVLTRLLEDSLVAGAPSRVVNVSSIMGRGVTIPDPEKFFKDFRAGQYAQAKLANILFSFELQRRWQVKGIQTCAVDPGAVMSDIWRRSRFNKPPISWGMKVAFAPTWDGATPVYHAATTPLKTEQDKTPLRLFARGGFAWWGVTKPTPTSILQLTAAALDWPVRYLSRGMFFSKVEEVPANPQAYDEKLASKLWSLSADIAGLPE</sequence>
<keyword evidence="2" id="KW-0560">Oxidoreductase</keyword>
<reference evidence="3" key="1">
    <citation type="submission" date="2020-06" db="EMBL/GenBank/DDBJ databases">
        <title>WGS assembly of Ceratodon purpureus strain R40.</title>
        <authorList>
            <person name="Carey S.B."/>
            <person name="Jenkins J."/>
            <person name="Shu S."/>
            <person name="Lovell J.T."/>
            <person name="Sreedasyam A."/>
            <person name="Maumus F."/>
            <person name="Tiley G.P."/>
            <person name="Fernandez-Pozo N."/>
            <person name="Barry K."/>
            <person name="Chen C."/>
            <person name="Wang M."/>
            <person name="Lipzen A."/>
            <person name="Daum C."/>
            <person name="Saski C.A."/>
            <person name="Payton A.C."/>
            <person name="Mcbreen J.C."/>
            <person name="Conrad R.E."/>
            <person name="Kollar L.M."/>
            <person name="Olsson S."/>
            <person name="Huttunen S."/>
            <person name="Landis J.B."/>
            <person name="Wickett N.J."/>
            <person name="Johnson M.G."/>
            <person name="Rensing S.A."/>
            <person name="Grimwood J."/>
            <person name="Schmutz J."/>
            <person name="Mcdaniel S.F."/>
        </authorList>
    </citation>
    <scope>NUCLEOTIDE SEQUENCE</scope>
    <source>
        <strain evidence="3">R40</strain>
    </source>
</reference>
<dbReference type="AlphaFoldDB" id="A0A8T0J0E9"/>
<organism evidence="3 4">
    <name type="scientific">Ceratodon purpureus</name>
    <name type="common">Fire moss</name>
    <name type="synonym">Dicranum purpureum</name>
    <dbReference type="NCBI Taxonomy" id="3225"/>
    <lineage>
        <taxon>Eukaryota</taxon>
        <taxon>Viridiplantae</taxon>
        <taxon>Streptophyta</taxon>
        <taxon>Embryophyta</taxon>
        <taxon>Bryophyta</taxon>
        <taxon>Bryophytina</taxon>
        <taxon>Bryopsida</taxon>
        <taxon>Dicranidae</taxon>
        <taxon>Pseudoditrichales</taxon>
        <taxon>Ditrichaceae</taxon>
        <taxon>Ceratodon</taxon>
    </lineage>
</organism>
<name>A0A8T0J0E9_CERPU</name>
<evidence type="ECO:0000256" key="1">
    <source>
        <dbReference type="ARBA" id="ARBA00006484"/>
    </source>
</evidence>
<gene>
    <name evidence="3" type="ORF">KC19_2G255200</name>
</gene>
<dbReference type="PANTHER" id="PTHR24320:SF262">
    <property type="entry name" value="DEHYDROGENASE"/>
    <property type="match status" value="1"/>
</dbReference>
<evidence type="ECO:0000256" key="2">
    <source>
        <dbReference type="ARBA" id="ARBA00023002"/>
    </source>
</evidence>
<dbReference type="PANTHER" id="PTHR24320">
    <property type="entry name" value="RETINOL DEHYDROGENASE"/>
    <property type="match status" value="1"/>
</dbReference>
<comment type="similarity">
    <text evidence="1">Belongs to the short-chain dehydrogenases/reductases (SDR) family.</text>
</comment>
<keyword evidence="4" id="KW-1185">Reference proteome</keyword>
<dbReference type="Pfam" id="PF00106">
    <property type="entry name" value="adh_short"/>
    <property type="match status" value="1"/>
</dbReference>